<comment type="caution">
    <text evidence="6">The sequence shown here is derived from an EMBL/GenBank/DDBJ whole genome shotgun (WGS) entry which is preliminary data.</text>
</comment>
<sequence>MLIAGILIVASLVSQSLGKNAQHPVAVANYDLLIFTQSWPPTSCYEWEEKSPKHECNLPPNEEWSIHGIWPTQNHTMGPFFCNESLHFDLAALEPLRAKLEVKWIDVHKGGKPHEFWKHEWEKHGTCAIDIEEVSNEKKYFQKGLDLIEKYDMKGVLAQAGLALNRSYDLQDYLAAVKKVLGTNAYVECVRNHKKNESYLSELRICFDKKFQLIDCNGIPEFPSNCKRSDKIIYPASPPELIAPPTVKQV</sequence>
<keyword evidence="2" id="KW-1015">Disulfide bond</keyword>
<dbReference type="Gene3D" id="3.90.730.10">
    <property type="entry name" value="Ribonuclease T2-like"/>
    <property type="match status" value="1"/>
</dbReference>
<dbReference type="InterPro" id="IPR033130">
    <property type="entry name" value="RNase_T2_His_AS_2"/>
</dbReference>
<dbReference type="EMBL" id="JBJJXI010000045">
    <property type="protein sequence ID" value="KAL3401649.1"/>
    <property type="molecule type" value="Genomic_DNA"/>
</dbReference>
<dbReference type="CDD" id="cd01061">
    <property type="entry name" value="RNase_T2_euk"/>
    <property type="match status" value="1"/>
</dbReference>
<dbReference type="PANTHER" id="PTHR11240">
    <property type="entry name" value="RIBONUCLEASE T2"/>
    <property type="match status" value="1"/>
</dbReference>
<evidence type="ECO:0000256" key="4">
    <source>
        <dbReference type="RuleBase" id="RU004328"/>
    </source>
</evidence>
<comment type="similarity">
    <text evidence="1 4">Belongs to the RNase T2 family.</text>
</comment>
<feature type="active site" evidence="3">
    <location>
        <position position="124"/>
    </location>
</feature>
<accession>A0ABD2X8Q5</accession>
<dbReference type="Pfam" id="PF00445">
    <property type="entry name" value="Ribonuclease_T2"/>
    <property type="match status" value="1"/>
</dbReference>
<dbReference type="SUPFAM" id="SSF55895">
    <property type="entry name" value="Ribonuclease Rh-like"/>
    <property type="match status" value="1"/>
</dbReference>
<dbReference type="PROSITE" id="PS00531">
    <property type="entry name" value="RNASE_T2_2"/>
    <property type="match status" value="1"/>
</dbReference>
<keyword evidence="5" id="KW-0732">Signal</keyword>
<dbReference type="PANTHER" id="PTHR11240:SF22">
    <property type="entry name" value="RIBONUCLEASE T2"/>
    <property type="match status" value="1"/>
</dbReference>
<protein>
    <submittedName>
        <fullName evidence="6">Uncharacterized protein</fullName>
    </submittedName>
</protein>
<evidence type="ECO:0000313" key="6">
    <source>
        <dbReference type="EMBL" id="KAL3401649.1"/>
    </source>
</evidence>
<dbReference type="InterPro" id="IPR001568">
    <property type="entry name" value="RNase_T2-like"/>
</dbReference>
<feature type="chain" id="PRO_5044765610" evidence="5">
    <location>
        <begin position="19"/>
        <end position="250"/>
    </location>
</feature>
<gene>
    <name evidence="6" type="ORF">TKK_005448</name>
</gene>
<evidence type="ECO:0000256" key="1">
    <source>
        <dbReference type="ARBA" id="ARBA00007469"/>
    </source>
</evidence>
<dbReference type="InterPro" id="IPR033697">
    <property type="entry name" value="Ribonuclease_T2_eukaryotic"/>
</dbReference>
<evidence type="ECO:0000256" key="5">
    <source>
        <dbReference type="SAM" id="SignalP"/>
    </source>
</evidence>
<feature type="signal peptide" evidence="5">
    <location>
        <begin position="1"/>
        <end position="18"/>
    </location>
</feature>
<reference evidence="6 7" key="1">
    <citation type="journal article" date="2024" name="bioRxiv">
        <title>A reference genome for Trichogramma kaykai: A tiny desert-dwelling parasitoid wasp with competing sex-ratio distorters.</title>
        <authorList>
            <person name="Culotta J."/>
            <person name="Lindsey A.R."/>
        </authorList>
    </citation>
    <scope>NUCLEOTIDE SEQUENCE [LARGE SCALE GENOMIC DNA]</scope>
    <source>
        <strain evidence="6 7">KSX58</strain>
    </source>
</reference>
<evidence type="ECO:0000256" key="3">
    <source>
        <dbReference type="PIRSR" id="PIRSR633697-1"/>
    </source>
</evidence>
<feature type="active site" evidence="3">
    <location>
        <position position="120"/>
    </location>
</feature>
<name>A0ABD2X8Q5_9HYME</name>
<proteinExistence type="inferred from homology"/>
<feature type="active site" evidence="3">
    <location>
        <position position="67"/>
    </location>
</feature>
<evidence type="ECO:0000256" key="2">
    <source>
        <dbReference type="ARBA" id="ARBA00023157"/>
    </source>
</evidence>
<organism evidence="6 7">
    <name type="scientific">Trichogramma kaykai</name>
    <dbReference type="NCBI Taxonomy" id="54128"/>
    <lineage>
        <taxon>Eukaryota</taxon>
        <taxon>Metazoa</taxon>
        <taxon>Ecdysozoa</taxon>
        <taxon>Arthropoda</taxon>
        <taxon>Hexapoda</taxon>
        <taxon>Insecta</taxon>
        <taxon>Pterygota</taxon>
        <taxon>Neoptera</taxon>
        <taxon>Endopterygota</taxon>
        <taxon>Hymenoptera</taxon>
        <taxon>Apocrita</taxon>
        <taxon>Proctotrupomorpha</taxon>
        <taxon>Chalcidoidea</taxon>
        <taxon>Trichogrammatidae</taxon>
        <taxon>Trichogramma</taxon>
    </lineage>
</organism>
<dbReference type="Proteomes" id="UP001627154">
    <property type="component" value="Unassembled WGS sequence"/>
</dbReference>
<dbReference type="AlphaFoldDB" id="A0ABD2X8Q5"/>
<dbReference type="InterPro" id="IPR036430">
    <property type="entry name" value="RNase_T2-like_sf"/>
</dbReference>
<keyword evidence="7" id="KW-1185">Reference proteome</keyword>
<evidence type="ECO:0000313" key="7">
    <source>
        <dbReference type="Proteomes" id="UP001627154"/>
    </source>
</evidence>